<organism evidence="1 2">
    <name type="scientific">[Eubacterium] siraeum DSM 15702</name>
    <dbReference type="NCBI Taxonomy" id="428128"/>
    <lineage>
        <taxon>Bacteria</taxon>
        <taxon>Bacillati</taxon>
        <taxon>Bacillota</taxon>
        <taxon>Clostridia</taxon>
        <taxon>Eubacteriales</taxon>
        <taxon>Oscillospiraceae</taxon>
        <taxon>Oscillospiraceae incertae sedis</taxon>
    </lineage>
</organism>
<reference evidence="1" key="1">
    <citation type="submission" date="2007-10" db="EMBL/GenBank/DDBJ databases">
        <authorList>
            <person name="Fulton L."/>
            <person name="Clifton S."/>
            <person name="Fulton B."/>
            <person name="Xu J."/>
            <person name="Minx P."/>
            <person name="Pepin K.H."/>
            <person name="Johnson M."/>
            <person name="Thiruvilangam P."/>
            <person name="Bhonagiri V."/>
            <person name="Nash W.E."/>
            <person name="Mardis E.R."/>
            <person name="Wilson R.K."/>
        </authorList>
    </citation>
    <scope>NUCLEOTIDE SEQUENCE [LARGE SCALE GENOMIC DNA]</scope>
    <source>
        <strain evidence="1">DSM 15702</strain>
    </source>
</reference>
<keyword evidence="2" id="KW-1185">Reference proteome</keyword>
<protein>
    <submittedName>
        <fullName evidence="1">Uncharacterized protein</fullName>
    </submittedName>
</protein>
<evidence type="ECO:0000313" key="1">
    <source>
        <dbReference type="EMBL" id="EDR99602.1"/>
    </source>
</evidence>
<dbReference type="Proteomes" id="UP000005326">
    <property type="component" value="Unassembled WGS sequence"/>
</dbReference>
<reference evidence="1" key="2">
    <citation type="submission" date="2014-06" db="EMBL/GenBank/DDBJ databases">
        <title>Draft genome sequence of Eubacterium siraeum (DSM 15702).</title>
        <authorList>
            <person name="Sudarsanam P."/>
            <person name="Ley R."/>
            <person name="Guruge J."/>
            <person name="Turnbaugh P.J."/>
            <person name="Mahowald M."/>
            <person name="Liep D."/>
            <person name="Gordon J."/>
        </authorList>
    </citation>
    <scope>NUCLEOTIDE SEQUENCE</scope>
    <source>
        <strain evidence="1">DSM 15702</strain>
    </source>
</reference>
<sequence>MNITVVAAKNSFIISQKEGGKMNMIICGEPCIHQHDGCCGLHGAGVITNTTASPCRYFSPKEVGSYERKQECQSSKRECSDKRR</sequence>
<dbReference type="EMBL" id="ABCA03000055">
    <property type="protein sequence ID" value="EDR99602.1"/>
    <property type="molecule type" value="Genomic_DNA"/>
</dbReference>
<dbReference type="AlphaFoldDB" id="B0MS34"/>
<comment type="caution">
    <text evidence="1">The sequence shown here is derived from an EMBL/GenBank/DDBJ whole genome shotgun (WGS) entry which is preliminary data.</text>
</comment>
<evidence type="ECO:0000313" key="2">
    <source>
        <dbReference type="Proteomes" id="UP000005326"/>
    </source>
</evidence>
<gene>
    <name evidence="1" type="ORF">EUBSIR_02671</name>
</gene>
<proteinExistence type="predicted"/>
<name>B0MS34_9FIRM</name>
<accession>B0MS34</accession>